<keyword evidence="4" id="KW-1185">Reference proteome</keyword>
<evidence type="ECO:0000313" key="3">
    <source>
        <dbReference type="EMBL" id="KAK2717560.1"/>
    </source>
</evidence>
<dbReference type="EMBL" id="JAVRJZ010000010">
    <property type="protein sequence ID" value="KAK2717560.1"/>
    <property type="molecule type" value="Genomic_DNA"/>
</dbReference>
<feature type="region of interest" description="Disordered" evidence="1">
    <location>
        <begin position="187"/>
        <end position="229"/>
    </location>
</feature>
<evidence type="ECO:0000259" key="2">
    <source>
        <dbReference type="PROSITE" id="PS50010"/>
    </source>
</evidence>
<feature type="region of interest" description="Disordered" evidence="1">
    <location>
        <begin position="70"/>
        <end position="172"/>
    </location>
</feature>
<dbReference type="AlphaFoldDB" id="A0AA88HXD7"/>
<feature type="region of interest" description="Disordered" evidence="1">
    <location>
        <begin position="435"/>
        <end position="495"/>
    </location>
</feature>
<feature type="compositionally biased region" description="Polar residues" evidence="1">
    <location>
        <begin position="377"/>
        <end position="387"/>
    </location>
</feature>
<proteinExistence type="predicted"/>
<feature type="compositionally biased region" description="Basic and acidic residues" evidence="1">
    <location>
        <begin position="209"/>
        <end position="221"/>
    </location>
</feature>
<feature type="region of interest" description="Disordered" evidence="1">
    <location>
        <begin position="558"/>
        <end position="602"/>
    </location>
</feature>
<feature type="compositionally biased region" description="Low complexity" evidence="1">
    <location>
        <begin position="575"/>
        <end position="586"/>
    </location>
</feature>
<feature type="non-terminal residue" evidence="3">
    <location>
        <position position="1"/>
    </location>
</feature>
<accession>A0AA88HXD7</accession>
<dbReference type="InterPro" id="IPR000219">
    <property type="entry name" value="DH_dom"/>
</dbReference>
<name>A0AA88HXD7_ARTSF</name>
<feature type="region of interest" description="Disordered" evidence="1">
    <location>
        <begin position="372"/>
        <end position="393"/>
    </location>
</feature>
<feature type="compositionally biased region" description="Basic and acidic residues" evidence="1">
    <location>
        <begin position="92"/>
        <end position="106"/>
    </location>
</feature>
<comment type="caution">
    <text evidence="3">The sequence shown here is derived from an EMBL/GenBank/DDBJ whole genome shotgun (WGS) entry which is preliminary data.</text>
</comment>
<reference evidence="3" key="1">
    <citation type="submission" date="2023-07" db="EMBL/GenBank/DDBJ databases">
        <title>Chromosome-level genome assembly of Artemia franciscana.</title>
        <authorList>
            <person name="Jo E."/>
        </authorList>
    </citation>
    <scope>NUCLEOTIDE SEQUENCE</scope>
    <source>
        <tissue evidence="3">Whole body</tissue>
    </source>
</reference>
<feature type="compositionally biased region" description="Polar residues" evidence="1">
    <location>
        <begin position="587"/>
        <end position="602"/>
    </location>
</feature>
<evidence type="ECO:0000256" key="1">
    <source>
        <dbReference type="SAM" id="MobiDB-lite"/>
    </source>
</evidence>
<evidence type="ECO:0000313" key="4">
    <source>
        <dbReference type="Proteomes" id="UP001187531"/>
    </source>
</evidence>
<sequence length="660" mass="73803">MIDKFRWYLLGNSFVRYDAKLTRMGDKSENSLQRNVRIFPALSRQSSTESNGSEEQSIFSRFRMNRERRAASVDRPVIDTKSNPSKTKPKLGKMDRLRELTDRFRGAELPPLVPTRNTKKEERTRKLSAGCEQNRGSSPLPPRPASSEKKLRKPSVLFRTKSGDGRTSPAKEFFKRVSPLRLTSPNLARVVNLKPPTEKEQAKVSPKPPRPETKNQQREPPSDSIDDLSEKLTPKILVGSYQQRAIPFRSVSFSQYDNRDSKYPRLPKSTKTDPVLDVVKEEQKIDGAPSTINKLVAFFTDKKSQMPTEVVGHTSQNFLAVPVINEIIEKEINDNNSIISKLLRESPIAESLTQGEAKNVYPTEIIKFRGRKVEKQPNVQNSDSSLSDEGFVADGSRSTISEDLNKPERRMAVVLNLSDPTLSEVSSNSENCLTFPPRMVSHGEEPNSGDLNLGESFSDDAMTSSLPRLELGSSQETDDVSESTETTNQAHEPYNSYREIPQINASSSQIPQLIPQVNEPHRPEKHKTSEDTEIDCQARSRVIKSCSPFIAVNKSAVNPRAGSVPSGSNGSRKAPPTLLTIPSSPSHQRTCSSPSRLIGQPSNLLPEEANRSIKKFEEQRSATLGRTPSGRRHMDTRTHVVGELYDTERSYIESLNILVT</sequence>
<gene>
    <name evidence="3" type="ORF">QYM36_006371</name>
</gene>
<protein>
    <recommendedName>
        <fullName evidence="2">DH domain-containing protein</fullName>
    </recommendedName>
</protein>
<dbReference type="GO" id="GO:0005085">
    <property type="term" value="F:guanyl-nucleotide exchange factor activity"/>
    <property type="evidence" value="ECO:0007669"/>
    <property type="project" value="InterPro"/>
</dbReference>
<dbReference type="PROSITE" id="PS50010">
    <property type="entry name" value="DH_2"/>
    <property type="match status" value="1"/>
</dbReference>
<organism evidence="3 4">
    <name type="scientific">Artemia franciscana</name>
    <name type="common">Brine shrimp</name>
    <name type="synonym">Artemia sanfranciscana</name>
    <dbReference type="NCBI Taxonomy" id="6661"/>
    <lineage>
        <taxon>Eukaryota</taxon>
        <taxon>Metazoa</taxon>
        <taxon>Ecdysozoa</taxon>
        <taxon>Arthropoda</taxon>
        <taxon>Crustacea</taxon>
        <taxon>Branchiopoda</taxon>
        <taxon>Anostraca</taxon>
        <taxon>Artemiidae</taxon>
        <taxon>Artemia</taxon>
    </lineage>
</organism>
<dbReference type="Proteomes" id="UP001187531">
    <property type="component" value="Unassembled WGS sequence"/>
</dbReference>
<feature type="domain" description="DH" evidence="2">
    <location>
        <begin position="636"/>
        <end position="660"/>
    </location>
</feature>